<evidence type="ECO:0000313" key="2">
    <source>
        <dbReference type="EMBL" id="GIE69826.1"/>
    </source>
</evidence>
<dbReference type="RefSeq" id="WP_203827941.1">
    <property type="nucleotide sequence ID" value="NZ_BAAATY010000027.1"/>
</dbReference>
<comment type="caution">
    <text evidence="2">The sequence shown here is derived from an EMBL/GenBank/DDBJ whole genome shotgun (WGS) entry which is preliminary data.</text>
</comment>
<proteinExistence type="predicted"/>
<gene>
    <name evidence="2" type="ORF">Apa02nite_059340</name>
</gene>
<evidence type="ECO:0000256" key="1">
    <source>
        <dbReference type="SAM" id="MobiDB-lite"/>
    </source>
</evidence>
<sequence length="341" mass="33547">MGTEIEGTTTEPGTAGVKGTSDRWNGVFGVSVAPGQAGVAGVNENTTGGTGNGIYGRGSGQGVWGHGAVQADAVGVCGVSDHNDGVRGYSSTTAKTGVLGVHQGEGGRGVAGVADKGQGVSGVSVTSHGVYGRSEQSEGVRGESNNAQHGGVVGVSLAAGGHGVYGTCDNGTGVMAIVKKGNALYAKADEGTAATFDGDVVITGDLRLDGADYAESLTVADPAVTAGMVVVIDAEGRIRPCVTEYDTRVAGVVSGAGGVKPAIVLDRHDGGVPVALMGKLWVLADAASGPIRCGDLLTTSSTPGHARRVTDPASAIGAMVGKALTELDHGTGLVRVLVSAT</sequence>
<dbReference type="EMBL" id="BOMS01000093">
    <property type="protein sequence ID" value="GIE69826.1"/>
    <property type="molecule type" value="Genomic_DNA"/>
</dbReference>
<protein>
    <submittedName>
        <fullName evidence="2">Uncharacterized protein</fullName>
    </submittedName>
</protein>
<keyword evidence="3" id="KW-1185">Reference proteome</keyword>
<reference evidence="2 3" key="1">
    <citation type="submission" date="2021-01" db="EMBL/GenBank/DDBJ databases">
        <title>Whole genome shotgun sequence of Actinoplanes palleronii NBRC 14916.</title>
        <authorList>
            <person name="Komaki H."/>
            <person name="Tamura T."/>
        </authorList>
    </citation>
    <scope>NUCLEOTIDE SEQUENCE [LARGE SCALE GENOMIC DNA]</scope>
    <source>
        <strain evidence="2 3">NBRC 14916</strain>
    </source>
</reference>
<accession>A0ABQ4BGJ9</accession>
<name>A0ABQ4BGJ9_9ACTN</name>
<feature type="compositionally biased region" description="Low complexity" evidence="1">
    <location>
        <begin position="1"/>
        <end position="14"/>
    </location>
</feature>
<evidence type="ECO:0000313" key="3">
    <source>
        <dbReference type="Proteomes" id="UP000624709"/>
    </source>
</evidence>
<organism evidence="2 3">
    <name type="scientific">Actinoplanes palleronii</name>
    <dbReference type="NCBI Taxonomy" id="113570"/>
    <lineage>
        <taxon>Bacteria</taxon>
        <taxon>Bacillati</taxon>
        <taxon>Actinomycetota</taxon>
        <taxon>Actinomycetes</taxon>
        <taxon>Micromonosporales</taxon>
        <taxon>Micromonosporaceae</taxon>
        <taxon>Actinoplanes</taxon>
    </lineage>
</organism>
<dbReference type="Proteomes" id="UP000624709">
    <property type="component" value="Unassembled WGS sequence"/>
</dbReference>
<feature type="region of interest" description="Disordered" evidence="1">
    <location>
        <begin position="1"/>
        <end position="20"/>
    </location>
</feature>